<sequence>MPVERAQNRLPDDAVPRPNPIVRYLSRFDDGEVLRWAFRGLLIGTISVLALDLHDLAERNGWSFAESAEPSMAEPVLPPAVEVGIPAPATDPRPFVTADPGRLGEPMAFTLQAGGRLEAQGSIVAGTADRFAAEIAARGEYVKTVSLNSPGGALEDAMAMARLVRERGLDTEVADGALCASSCPLVLAGGEHRAAGSKAAIGVHQFYAATASAAEPAQVMADAQMTTARISRHLAAMGVDPALWLHALDTPPRALYYFSPEEMTGYRLVTEARKIAKKK</sequence>
<comment type="caution">
    <text evidence="1">The sequence shown here is derived from an EMBL/GenBank/DDBJ whole genome shotgun (WGS) entry which is preliminary data.</text>
</comment>
<dbReference type="InterPro" id="IPR029045">
    <property type="entry name" value="ClpP/crotonase-like_dom_sf"/>
</dbReference>
<name>A0A2P7RQV9_9HYPH</name>
<dbReference type="OrthoDB" id="5936191at2"/>
<dbReference type="AlphaFoldDB" id="A0A2P7RQV9"/>
<organism evidence="1 2">
    <name type="scientific">Kumtagia ephedrae</name>
    <dbReference type="NCBI Taxonomy" id="2116701"/>
    <lineage>
        <taxon>Bacteria</taxon>
        <taxon>Pseudomonadati</taxon>
        <taxon>Pseudomonadota</taxon>
        <taxon>Alphaproteobacteria</taxon>
        <taxon>Hyphomicrobiales</taxon>
        <taxon>Phyllobacteriaceae</taxon>
        <taxon>Kumtagia</taxon>
    </lineage>
</organism>
<reference evidence="1 2" key="1">
    <citation type="submission" date="2018-03" db="EMBL/GenBank/DDBJ databases">
        <title>The draft genome of Mesorhizobium sp. 6GN-30.</title>
        <authorList>
            <person name="Liu L."/>
            <person name="Li L."/>
            <person name="Wang T."/>
            <person name="Zhang X."/>
            <person name="Liang L."/>
        </authorList>
    </citation>
    <scope>NUCLEOTIDE SEQUENCE [LARGE SCALE GENOMIC DNA]</scope>
    <source>
        <strain evidence="1 2">6GN30</strain>
    </source>
</reference>
<dbReference type="Proteomes" id="UP000241229">
    <property type="component" value="Unassembled WGS sequence"/>
</dbReference>
<dbReference type="SUPFAM" id="SSF52096">
    <property type="entry name" value="ClpP/crotonase"/>
    <property type="match status" value="1"/>
</dbReference>
<accession>A0A2P7RQV9</accession>
<protein>
    <recommendedName>
        <fullName evidence="3">Periplasmic protein-like protein</fullName>
    </recommendedName>
</protein>
<keyword evidence="2" id="KW-1185">Reference proteome</keyword>
<gene>
    <name evidence="1" type="ORF">C7I84_26335</name>
</gene>
<dbReference type="Gene3D" id="3.90.226.10">
    <property type="entry name" value="2-enoyl-CoA Hydratase, Chain A, domain 1"/>
    <property type="match status" value="1"/>
</dbReference>
<evidence type="ECO:0008006" key="3">
    <source>
        <dbReference type="Google" id="ProtNLM"/>
    </source>
</evidence>
<evidence type="ECO:0000313" key="2">
    <source>
        <dbReference type="Proteomes" id="UP000241229"/>
    </source>
</evidence>
<evidence type="ECO:0000313" key="1">
    <source>
        <dbReference type="EMBL" id="PSJ52608.1"/>
    </source>
</evidence>
<proteinExistence type="predicted"/>
<dbReference type="EMBL" id="PXYK01000037">
    <property type="protein sequence ID" value="PSJ52608.1"/>
    <property type="molecule type" value="Genomic_DNA"/>
</dbReference>